<dbReference type="PRINTS" id="PR01273">
    <property type="entry name" value="INVTBRTCOLOR"/>
</dbReference>
<dbReference type="PIRSF" id="PIRSF036893">
    <property type="entry name" value="Lipocalin_ApoD"/>
    <property type="match status" value="1"/>
</dbReference>
<evidence type="ECO:0000256" key="3">
    <source>
        <dbReference type="PIRNR" id="PIRNR036893"/>
    </source>
</evidence>
<accession>A0ABM1M348</accession>
<dbReference type="InterPro" id="IPR012674">
    <property type="entry name" value="Calycin"/>
</dbReference>
<keyword evidence="2" id="KW-1015">Disulfide bond</keyword>
<gene>
    <name evidence="6" type="primary">LOC108557110</name>
</gene>
<protein>
    <submittedName>
        <fullName evidence="6">Apolipoprotein D-like</fullName>
    </submittedName>
</protein>
<dbReference type="InterPro" id="IPR003057">
    <property type="entry name" value="Invtbrt_color"/>
</dbReference>
<dbReference type="Proteomes" id="UP000695000">
    <property type="component" value="Unplaced"/>
</dbReference>
<dbReference type="PANTHER" id="PTHR10612">
    <property type="entry name" value="APOLIPOPROTEIN D"/>
    <property type="match status" value="1"/>
</dbReference>
<evidence type="ECO:0000313" key="5">
    <source>
        <dbReference type="Proteomes" id="UP000695000"/>
    </source>
</evidence>
<dbReference type="Pfam" id="PF08212">
    <property type="entry name" value="Lipocalin_2"/>
    <property type="match status" value="1"/>
</dbReference>
<dbReference type="InterPro" id="IPR022271">
    <property type="entry name" value="Lipocalin_ApoD"/>
</dbReference>
<evidence type="ECO:0000313" key="6">
    <source>
        <dbReference type="RefSeq" id="XP_017768998.1"/>
    </source>
</evidence>
<feature type="signal peptide" evidence="3">
    <location>
        <begin position="1"/>
        <end position="23"/>
    </location>
</feature>
<keyword evidence="5" id="KW-1185">Reference proteome</keyword>
<organism evidence="5 6">
    <name type="scientific">Nicrophorus vespilloides</name>
    <name type="common">Boreal carrion beetle</name>
    <dbReference type="NCBI Taxonomy" id="110193"/>
    <lineage>
        <taxon>Eukaryota</taxon>
        <taxon>Metazoa</taxon>
        <taxon>Ecdysozoa</taxon>
        <taxon>Arthropoda</taxon>
        <taxon>Hexapoda</taxon>
        <taxon>Insecta</taxon>
        <taxon>Pterygota</taxon>
        <taxon>Neoptera</taxon>
        <taxon>Endopterygota</taxon>
        <taxon>Coleoptera</taxon>
        <taxon>Polyphaga</taxon>
        <taxon>Staphyliniformia</taxon>
        <taxon>Silphidae</taxon>
        <taxon>Nicrophorinae</taxon>
        <taxon>Nicrophorus</taxon>
    </lineage>
</organism>
<dbReference type="GeneID" id="108557110"/>
<dbReference type="Gene3D" id="2.40.128.20">
    <property type="match status" value="1"/>
</dbReference>
<keyword evidence="3" id="KW-0732">Signal</keyword>
<sequence length="197" mass="23227">MFILFSVIMMLILFILLPALAHSQQIFGGRCSDFTNTSIPNFDIDKYSGRWFEIYRYNNVIQMNADCTVVDVSKIDDNSFNADMKLKLFTPMTMHTKAHFIDPVKRNGKFIDKMPYLPELEYWVLDTDYETYTIEWSCIEFLKTNLQMLWVLARRPKIDEKTERKIQTVLKQNNLGKRGMRKSGNDPENCKCVYKDC</sequence>
<name>A0ABM1M348_NICVS</name>
<evidence type="ECO:0000256" key="1">
    <source>
        <dbReference type="ARBA" id="ARBA00006889"/>
    </source>
</evidence>
<proteinExistence type="inferred from homology"/>
<dbReference type="RefSeq" id="XP_017768998.1">
    <property type="nucleotide sequence ID" value="XM_017913509.1"/>
</dbReference>
<dbReference type="PANTHER" id="PTHR10612:SF34">
    <property type="entry name" value="APOLIPOPROTEIN D"/>
    <property type="match status" value="1"/>
</dbReference>
<dbReference type="PROSITE" id="PS00213">
    <property type="entry name" value="LIPOCALIN"/>
    <property type="match status" value="1"/>
</dbReference>
<evidence type="ECO:0000259" key="4">
    <source>
        <dbReference type="Pfam" id="PF08212"/>
    </source>
</evidence>
<evidence type="ECO:0000256" key="2">
    <source>
        <dbReference type="ARBA" id="ARBA00023157"/>
    </source>
</evidence>
<dbReference type="InterPro" id="IPR000566">
    <property type="entry name" value="Lipocln_cytosolic_FA-bd_dom"/>
</dbReference>
<reference evidence="6" key="1">
    <citation type="submission" date="2025-08" db="UniProtKB">
        <authorList>
            <consortium name="RefSeq"/>
        </authorList>
    </citation>
    <scope>IDENTIFICATION</scope>
    <source>
        <tissue evidence="6">Whole Larva</tissue>
    </source>
</reference>
<dbReference type="InterPro" id="IPR022272">
    <property type="entry name" value="Lipocalin_CS"/>
</dbReference>
<comment type="similarity">
    <text evidence="1 3">Belongs to the calycin superfamily. Lipocalin family.</text>
</comment>
<dbReference type="SUPFAM" id="SSF50814">
    <property type="entry name" value="Lipocalins"/>
    <property type="match status" value="1"/>
</dbReference>
<feature type="chain" id="PRO_5045017128" evidence="3">
    <location>
        <begin position="24"/>
        <end position="197"/>
    </location>
</feature>
<feature type="domain" description="Lipocalin/cytosolic fatty-acid binding" evidence="4">
    <location>
        <begin position="42"/>
        <end position="171"/>
    </location>
</feature>